<dbReference type="PANTHER" id="PTHR42794">
    <property type="entry name" value="HEMIN IMPORT ATP-BINDING PROTEIN HMUV"/>
    <property type="match status" value="1"/>
</dbReference>
<keyword evidence="2" id="KW-0813">Transport</keyword>
<dbReference type="InterPro" id="IPR027417">
    <property type="entry name" value="P-loop_NTPase"/>
</dbReference>
<dbReference type="EMBL" id="CP011797">
    <property type="protein sequence ID" value="ATX78032.1"/>
    <property type="molecule type" value="Genomic_DNA"/>
</dbReference>
<evidence type="ECO:0000256" key="4">
    <source>
        <dbReference type="ARBA" id="ARBA00022840"/>
    </source>
</evidence>
<organism evidence="8 9">
    <name type="scientific">Reinekea forsetii</name>
    <dbReference type="NCBI Taxonomy" id="1336806"/>
    <lineage>
        <taxon>Bacteria</taxon>
        <taxon>Pseudomonadati</taxon>
        <taxon>Pseudomonadota</taxon>
        <taxon>Gammaproteobacteria</taxon>
        <taxon>Oceanospirillales</taxon>
        <taxon>Saccharospirillaceae</taxon>
        <taxon>Reinekea</taxon>
    </lineage>
</organism>
<keyword evidence="9" id="KW-1185">Reference proteome</keyword>
<dbReference type="Gene3D" id="3.40.50.300">
    <property type="entry name" value="P-loop containing nucleotide triphosphate hydrolases"/>
    <property type="match status" value="1"/>
</dbReference>
<dbReference type="FunFam" id="3.40.50.300:FF:000134">
    <property type="entry name" value="Iron-enterobactin ABC transporter ATP-binding protein"/>
    <property type="match status" value="1"/>
</dbReference>
<dbReference type="InterPro" id="IPR003439">
    <property type="entry name" value="ABC_transporter-like_ATP-bd"/>
</dbReference>
<dbReference type="OrthoDB" id="6461291at2"/>
<dbReference type="Proteomes" id="UP000229757">
    <property type="component" value="Chromosome"/>
</dbReference>
<evidence type="ECO:0000256" key="2">
    <source>
        <dbReference type="ARBA" id="ARBA00022448"/>
    </source>
</evidence>
<accession>A0A2K8KTU5</accession>
<protein>
    <submittedName>
        <fullName evidence="8">Vitamin B12 ABC transporter, ATPase component BtuD</fullName>
    </submittedName>
</protein>
<dbReference type="Pfam" id="PF00005">
    <property type="entry name" value="ABC_tran"/>
    <property type="match status" value="1"/>
</dbReference>
<name>A0A2K8KTU5_9GAMM</name>
<dbReference type="GO" id="GO:0005524">
    <property type="term" value="F:ATP binding"/>
    <property type="evidence" value="ECO:0007669"/>
    <property type="project" value="UniProtKB-KW"/>
</dbReference>
<comment type="similarity">
    <text evidence="1">Belongs to the ABC transporter superfamily.</text>
</comment>
<keyword evidence="4" id="KW-0067">ATP-binding</keyword>
<evidence type="ECO:0000313" key="9">
    <source>
        <dbReference type="Proteomes" id="UP000229757"/>
    </source>
</evidence>
<dbReference type="InterPro" id="IPR003593">
    <property type="entry name" value="AAA+_ATPase"/>
</dbReference>
<dbReference type="KEGG" id="rfo:REIFOR_02911"/>
<proteinExistence type="inferred from homology"/>
<gene>
    <name evidence="8" type="primary">btuD</name>
    <name evidence="8" type="ORF">REIFOR_02911</name>
</gene>
<dbReference type="AlphaFoldDB" id="A0A2K8KTU5"/>
<dbReference type="GO" id="GO:0016887">
    <property type="term" value="F:ATP hydrolysis activity"/>
    <property type="evidence" value="ECO:0007669"/>
    <property type="project" value="InterPro"/>
</dbReference>
<evidence type="ECO:0000256" key="5">
    <source>
        <dbReference type="ARBA" id="ARBA00022967"/>
    </source>
</evidence>
<keyword evidence="3" id="KW-0547">Nucleotide-binding</keyword>
<keyword evidence="5" id="KW-1278">Translocase</keyword>
<dbReference type="PROSITE" id="PS50893">
    <property type="entry name" value="ABC_TRANSPORTER_2"/>
    <property type="match status" value="1"/>
</dbReference>
<evidence type="ECO:0000256" key="1">
    <source>
        <dbReference type="ARBA" id="ARBA00005417"/>
    </source>
</evidence>
<evidence type="ECO:0000256" key="3">
    <source>
        <dbReference type="ARBA" id="ARBA00022741"/>
    </source>
</evidence>
<sequence>MNAPLLSVQKLGFYRQDRALLRDLSFALEPGELVGVIGPNGAGKSTLLKLLVDYHQPTEGHISLSDTPLASLSHPERARRISYMAQHSAPSLPFLVRDVIALGAHSRQASQIPSAQVLRNDVAELAEQLELTHLLDRKLTELSGGENQLVQFARILMQQAPLMLLDEPTASLDIGHEAQLMNLLRRHCEHQHSALVAIHNLNIAAVFCDRLLLLDKGRLIASGTPEQVITQANMAQLYQQQVTVSQHPVTGTVTVLPVKQAPIAVPLHVHLIGGAGSTVALARWLLQRGVTVSGGIGHEQDSDTDFWTATGMRHIAVPAFAPIDQDAIDQAQAMVESADLTIVCDFPIGAMNEGNLILAGHAKLLWLLQEDAETAHQRFYSEAQAKDFAQLQQQGVRLTALAAIEQLTGRIGELSA</sequence>
<dbReference type="RefSeq" id="WP_100258249.1">
    <property type="nucleotide sequence ID" value="NZ_CP011797.1"/>
</dbReference>
<dbReference type="SUPFAM" id="SSF52540">
    <property type="entry name" value="P-loop containing nucleoside triphosphate hydrolases"/>
    <property type="match status" value="1"/>
</dbReference>
<evidence type="ECO:0000259" key="7">
    <source>
        <dbReference type="PROSITE" id="PS50893"/>
    </source>
</evidence>
<evidence type="ECO:0000256" key="6">
    <source>
        <dbReference type="ARBA" id="ARBA00037066"/>
    </source>
</evidence>
<comment type="function">
    <text evidence="6">Part of the ABC transporter complex HmuTUV involved in hemin import. Responsible for energy coupling to the transport system.</text>
</comment>
<dbReference type="SMART" id="SM00382">
    <property type="entry name" value="AAA"/>
    <property type="match status" value="1"/>
</dbReference>
<dbReference type="PANTHER" id="PTHR42794:SF1">
    <property type="entry name" value="HEMIN IMPORT ATP-BINDING PROTEIN HMUV"/>
    <property type="match status" value="1"/>
</dbReference>
<reference evidence="8 9" key="1">
    <citation type="journal article" date="2017" name="Environ. Microbiol.">
        <title>Genomic and physiological analyses of 'Reinekea forsetii' reveal a versatile opportunistic lifestyle during spring algae blooms.</title>
        <authorList>
            <person name="Avci B."/>
            <person name="Hahnke R.L."/>
            <person name="Chafee M."/>
            <person name="Fischer T."/>
            <person name="Gruber-Vodicka H."/>
            <person name="Tegetmeyer H.E."/>
            <person name="Harder J."/>
            <person name="Fuchs B.M."/>
            <person name="Amann R.I."/>
            <person name="Teeling H."/>
        </authorList>
    </citation>
    <scope>NUCLEOTIDE SEQUENCE [LARGE SCALE GENOMIC DNA]</scope>
    <source>
        <strain evidence="8 9">Hel1_31_D35</strain>
    </source>
</reference>
<dbReference type="CDD" id="cd03214">
    <property type="entry name" value="ABC_Iron-Siderophores_B12_Hemin"/>
    <property type="match status" value="1"/>
</dbReference>
<feature type="domain" description="ABC transporter" evidence="7">
    <location>
        <begin position="6"/>
        <end position="241"/>
    </location>
</feature>
<evidence type="ECO:0000313" key="8">
    <source>
        <dbReference type="EMBL" id="ATX78032.1"/>
    </source>
</evidence>